<gene>
    <name evidence="1" type="ORF">NZD86_19900</name>
</gene>
<evidence type="ECO:0000313" key="2">
    <source>
        <dbReference type="Proteomes" id="UP001164803"/>
    </source>
</evidence>
<evidence type="ECO:0000313" key="1">
    <source>
        <dbReference type="EMBL" id="WAH36455.1"/>
    </source>
</evidence>
<accession>A0ABY6Z3A7</accession>
<dbReference type="RefSeq" id="WP_268043796.1">
    <property type="nucleotide sequence ID" value="NZ_CP104064.1"/>
</dbReference>
<organism evidence="1 2">
    <name type="scientific">Alicyclobacillus dauci</name>
    <dbReference type="NCBI Taxonomy" id="1475485"/>
    <lineage>
        <taxon>Bacteria</taxon>
        <taxon>Bacillati</taxon>
        <taxon>Bacillota</taxon>
        <taxon>Bacilli</taxon>
        <taxon>Bacillales</taxon>
        <taxon>Alicyclobacillaceae</taxon>
        <taxon>Alicyclobacillus</taxon>
    </lineage>
</organism>
<keyword evidence="2" id="KW-1185">Reference proteome</keyword>
<evidence type="ECO:0008006" key="3">
    <source>
        <dbReference type="Google" id="ProtNLM"/>
    </source>
</evidence>
<dbReference type="SUPFAM" id="SSF110296">
    <property type="entry name" value="Oligoxyloglucan reducing end-specific cellobiohydrolase"/>
    <property type="match status" value="1"/>
</dbReference>
<sequence>MRKLALTGLSLIALSIACVGLNAYRVVHVAGGGHELYAAGQGAVTASDIQMVSEHVQTSPVESSSLTGVSFISTSVGFLAGNDGIYKTADGGKTWSRLYHSNDPVLGVQAKYQPEGSKQYVVAYTKTNLLVSTNGKAFSKETVPNIGTFQFEGVSLLDNGVMWVLNNGSVLGSDPMTGQLKDLIPGKKVGSLALSSPEVGYVTVDQSILKTTDHGQHWTKVFTAPLKNGPWRTKLEATGNHVAVLFYGGDAGMGQSAYILYQSNDAGRTWDPTVSEGYFSSDYMGARPRSGTNAGEQPGPFKLLPTGELFMLGLKSNHGGLTTLTGFTSRGKFAFQRVVGTDRMNVFDFLNAPIAISAVDSQHIWVVGSKDKHPVILRSKDGGLSWMRA</sequence>
<dbReference type="Proteomes" id="UP001164803">
    <property type="component" value="Chromosome"/>
</dbReference>
<dbReference type="InterPro" id="IPR015943">
    <property type="entry name" value="WD40/YVTN_repeat-like_dom_sf"/>
</dbReference>
<dbReference type="PROSITE" id="PS51257">
    <property type="entry name" value="PROKAR_LIPOPROTEIN"/>
    <property type="match status" value="1"/>
</dbReference>
<protein>
    <recommendedName>
        <fullName evidence="3">Photosynthesis system II assembly factor Ycf48/Hcf136-like domain-containing protein</fullName>
    </recommendedName>
</protein>
<proteinExistence type="predicted"/>
<dbReference type="EMBL" id="CP104064">
    <property type="protein sequence ID" value="WAH36455.1"/>
    <property type="molecule type" value="Genomic_DNA"/>
</dbReference>
<dbReference type="Gene3D" id="2.130.10.10">
    <property type="entry name" value="YVTN repeat-like/Quinoprotein amine dehydrogenase"/>
    <property type="match status" value="1"/>
</dbReference>
<reference evidence="1" key="1">
    <citation type="submission" date="2022-08" db="EMBL/GenBank/DDBJ databases">
        <title>Alicyclobacillus dauci DSM2870, complete genome.</title>
        <authorList>
            <person name="Wang Q."/>
            <person name="Cai R."/>
            <person name="Wang Z."/>
        </authorList>
    </citation>
    <scope>NUCLEOTIDE SEQUENCE</scope>
    <source>
        <strain evidence="1">DSM 28700</strain>
    </source>
</reference>
<name>A0ABY6Z3A7_9BACL</name>